<accession>A0ABN5NHR3</accession>
<evidence type="ECO:0000313" key="3">
    <source>
        <dbReference type="Proteomes" id="UP000256971"/>
    </source>
</evidence>
<evidence type="ECO:0000259" key="1">
    <source>
        <dbReference type="Pfam" id="PF13723"/>
    </source>
</evidence>
<gene>
    <name evidence="2" type="ORF">DY252_12460</name>
</gene>
<dbReference type="InterPro" id="IPR014030">
    <property type="entry name" value="Ketoacyl_synth_N"/>
</dbReference>
<dbReference type="Pfam" id="PF13723">
    <property type="entry name" value="Ketoacyl-synt_2"/>
    <property type="match status" value="1"/>
</dbReference>
<protein>
    <recommendedName>
        <fullName evidence="1">Beta-ketoacyl synthase-like N-terminal domain-containing protein</fullName>
    </recommendedName>
</protein>
<dbReference type="EMBL" id="CP031555">
    <property type="protein sequence ID" value="AXO14938.1"/>
    <property type="molecule type" value="Genomic_DNA"/>
</dbReference>
<keyword evidence="3" id="KW-1185">Reference proteome</keyword>
<proteinExistence type="predicted"/>
<reference evidence="2 3" key="1">
    <citation type="submission" date="2018-08" db="EMBL/GenBank/DDBJ databases">
        <title>Complete genome sequence of type strain Thalassospira indica MCCC 1A01103T, isolated from isolated from deep seawater of the Indian Ocean.</title>
        <authorList>
            <person name="Liu Y."/>
        </authorList>
    </citation>
    <scope>NUCLEOTIDE SEQUENCE [LARGE SCALE GENOMIC DNA]</scope>
    <source>
        <strain evidence="2 3">PB8BT</strain>
    </source>
</reference>
<feature type="domain" description="Beta-ketoacyl synthase-like N-terminal" evidence="1">
    <location>
        <begin position="45"/>
        <end position="197"/>
    </location>
</feature>
<name>A0ABN5NHR3_9PROT</name>
<evidence type="ECO:0000313" key="2">
    <source>
        <dbReference type="EMBL" id="AXO14938.1"/>
    </source>
</evidence>
<dbReference type="Proteomes" id="UP000256971">
    <property type="component" value="Chromosome"/>
</dbReference>
<organism evidence="2 3">
    <name type="scientific">Thalassospira indica</name>
    <dbReference type="NCBI Taxonomy" id="1891279"/>
    <lineage>
        <taxon>Bacteria</taxon>
        <taxon>Pseudomonadati</taxon>
        <taxon>Pseudomonadota</taxon>
        <taxon>Alphaproteobacteria</taxon>
        <taxon>Rhodospirillales</taxon>
        <taxon>Thalassospiraceae</taxon>
        <taxon>Thalassospira</taxon>
    </lineage>
</organism>
<sequence>MAVQVSITNWAFWCGSNDHADLKYGAPGVLQSSKTGIDKADLASGLKPAWKRRLDLYGRAAAEVLTRTLRTDDNPYIVFASRHGNIERTVKLLHQVITDEALSPADFGMSVHNALVGIASINWSVTESHTAVAAGPDSLVAGMTEAICQINDTNLPVILCYIDLPLPAVYRHLEQGDQTGTALAVRFEPLSHASQSNSYAVEFGTTSETTRISAPLEAERFAEFLESGLGKHTLFGTNGCWTVTKND</sequence>